<dbReference type="EMBL" id="ABYJ02000044">
    <property type="protein sequence ID" value="EEV02185.1"/>
    <property type="molecule type" value="Genomic_DNA"/>
</dbReference>
<dbReference type="AlphaFoldDB" id="C7G7N7"/>
<accession>C7G7N7</accession>
<evidence type="ECO:0000313" key="2">
    <source>
        <dbReference type="Proteomes" id="UP000004828"/>
    </source>
</evidence>
<gene>
    <name evidence="1" type="ORF">ROSINTL182_05911</name>
</gene>
<comment type="caution">
    <text evidence="1">The sequence shown here is derived from an EMBL/GenBank/DDBJ whole genome shotgun (WGS) entry which is preliminary data.</text>
</comment>
<sequence length="48" mass="5358">MTVIFVTYKLVSPEQIGICLSPGCLDRYIIKVSISFVNVVSKRIKNKG</sequence>
<name>C7G7N7_9FIRM</name>
<dbReference type="Proteomes" id="UP000004828">
    <property type="component" value="Unassembled WGS sequence"/>
</dbReference>
<proteinExistence type="predicted"/>
<organism evidence="1 2">
    <name type="scientific">Roseburia intestinalis L1-82</name>
    <dbReference type="NCBI Taxonomy" id="536231"/>
    <lineage>
        <taxon>Bacteria</taxon>
        <taxon>Bacillati</taxon>
        <taxon>Bacillota</taxon>
        <taxon>Clostridia</taxon>
        <taxon>Lachnospirales</taxon>
        <taxon>Lachnospiraceae</taxon>
        <taxon>Roseburia</taxon>
    </lineage>
</organism>
<protein>
    <submittedName>
        <fullName evidence="1">Uncharacterized protein</fullName>
    </submittedName>
</protein>
<reference evidence="1 2" key="1">
    <citation type="submission" date="2009-08" db="EMBL/GenBank/DDBJ databases">
        <authorList>
            <person name="Weinstock G."/>
            <person name="Sodergren E."/>
            <person name="Clifton S."/>
            <person name="Fulton L."/>
            <person name="Fulton B."/>
            <person name="Courtney L."/>
            <person name="Fronick C."/>
            <person name="Harrison M."/>
            <person name="Strong C."/>
            <person name="Farmer C."/>
            <person name="Delahaunty K."/>
            <person name="Markovic C."/>
            <person name="Hall O."/>
            <person name="Minx P."/>
            <person name="Tomlinson C."/>
            <person name="Mitreva M."/>
            <person name="Nelson J."/>
            <person name="Hou S."/>
            <person name="Wollam A."/>
            <person name="Pepin K.H."/>
            <person name="Johnson M."/>
            <person name="Bhonagiri V."/>
            <person name="Nash W.E."/>
            <person name="Warren W."/>
            <person name="Chinwalla A."/>
            <person name="Mardis E.R."/>
            <person name="Wilson R.K."/>
        </authorList>
    </citation>
    <scope>NUCLEOTIDE SEQUENCE [LARGE SCALE GENOMIC DNA]</scope>
    <source>
        <strain evidence="1 2">L1-82</strain>
    </source>
</reference>
<evidence type="ECO:0000313" key="1">
    <source>
        <dbReference type="EMBL" id="EEV02185.1"/>
    </source>
</evidence>
<dbReference type="HOGENOM" id="CLU_3157368_0_0_9"/>